<feature type="domain" description="HTH luxR-type" evidence="1">
    <location>
        <begin position="298"/>
        <end position="355"/>
    </location>
</feature>
<dbReference type="Gene3D" id="1.10.10.10">
    <property type="entry name" value="Winged helix-like DNA-binding domain superfamily/Winged helix DNA-binding domain"/>
    <property type="match status" value="1"/>
</dbReference>
<accession>A0AAP9EQM1</accession>
<proteinExistence type="predicted"/>
<dbReference type="RefSeq" id="WP_148619649.1">
    <property type="nucleotide sequence ID" value="NZ_CP043043.1"/>
</dbReference>
<dbReference type="SUPFAM" id="SSF46894">
    <property type="entry name" value="C-terminal effector domain of the bipartite response regulators"/>
    <property type="match status" value="1"/>
</dbReference>
<dbReference type="KEGG" id="gti:FXF46_03540"/>
<dbReference type="EMBL" id="CP043043">
    <property type="protein sequence ID" value="QEH95429.1"/>
    <property type="molecule type" value="Genomic_DNA"/>
</dbReference>
<dbReference type="InterPro" id="IPR000792">
    <property type="entry name" value="Tscrpt_reg_LuxR_C"/>
</dbReference>
<evidence type="ECO:0000259" key="1">
    <source>
        <dbReference type="SMART" id="SM00421"/>
    </source>
</evidence>
<dbReference type="GO" id="GO:0006355">
    <property type="term" value="P:regulation of DNA-templated transcription"/>
    <property type="evidence" value="ECO:0007669"/>
    <property type="project" value="InterPro"/>
</dbReference>
<name>A0AAP9EQM1_GLUTH</name>
<dbReference type="Pfam" id="PF00196">
    <property type="entry name" value="GerE"/>
    <property type="match status" value="1"/>
</dbReference>
<sequence>MKRHEFITKDIYKTIKDNNYWYNCLKNISYYCTESSYGGAAIIPMDADMQNWRYGSNENTETENLYYNYWKNKSPLSENYSKIDLTSGFIYKDDQFLSENEIDHIPFYQDFLRVFGVRRIHNVLFKTDVGHRFILSVQSPIGMDNNDSEKIKQNMIKVTPHIINSVELSINFNRKSKSIRIFENLFEEIPYGVAILNEDNTVIHANKILLNMENDGIFIKDGKIRTKYNSYNKNIEKIISQKSSINKVFKIYCESGKILYGKIIILEKDLDTSTNGSTKMIVFSIQNVGLKTEAVLRDLFLTKSQAKIACLIANGKSVKDSALEMKISEGTARQMVKEIFSRIGINSQSQLTAFVKNISLIS</sequence>
<gene>
    <name evidence="2" type="ORF">FXF46_03540</name>
</gene>
<evidence type="ECO:0000313" key="2">
    <source>
        <dbReference type="EMBL" id="QEH95429.1"/>
    </source>
</evidence>
<dbReference type="Proteomes" id="UP000323560">
    <property type="component" value="Chromosome"/>
</dbReference>
<dbReference type="InterPro" id="IPR036388">
    <property type="entry name" value="WH-like_DNA-bd_sf"/>
</dbReference>
<dbReference type="AlphaFoldDB" id="A0AAP9EQM1"/>
<protein>
    <submittedName>
        <fullName evidence="2">Helix-turn-helix transcriptional regulator</fullName>
    </submittedName>
</protein>
<dbReference type="InterPro" id="IPR016032">
    <property type="entry name" value="Sig_transdc_resp-reg_C-effctor"/>
</dbReference>
<evidence type="ECO:0000313" key="3">
    <source>
        <dbReference type="Proteomes" id="UP000323560"/>
    </source>
</evidence>
<organism evidence="2 3">
    <name type="scientific">Gluconobacter thailandicus</name>
    <dbReference type="NCBI Taxonomy" id="257438"/>
    <lineage>
        <taxon>Bacteria</taxon>
        <taxon>Pseudomonadati</taxon>
        <taxon>Pseudomonadota</taxon>
        <taxon>Alphaproteobacteria</taxon>
        <taxon>Acetobacterales</taxon>
        <taxon>Acetobacteraceae</taxon>
        <taxon>Gluconobacter</taxon>
    </lineage>
</organism>
<reference evidence="2 3" key="1">
    <citation type="submission" date="2019-08" db="EMBL/GenBank/DDBJ databases">
        <title>Gluconobacter frateurii HD924 genome.</title>
        <authorList>
            <person name="Liu Y."/>
            <person name="Zhang P."/>
        </authorList>
    </citation>
    <scope>NUCLEOTIDE SEQUENCE [LARGE SCALE GENOMIC DNA]</scope>
    <source>
        <strain evidence="2 3">HD924</strain>
    </source>
</reference>
<dbReference type="GO" id="GO:0003677">
    <property type="term" value="F:DNA binding"/>
    <property type="evidence" value="ECO:0007669"/>
    <property type="project" value="InterPro"/>
</dbReference>
<dbReference type="SMART" id="SM00421">
    <property type="entry name" value="HTH_LUXR"/>
    <property type="match status" value="1"/>
</dbReference>